<proteinExistence type="predicted"/>
<feature type="compositionally biased region" description="Basic and acidic residues" evidence="1">
    <location>
        <begin position="188"/>
        <end position="202"/>
    </location>
</feature>
<reference evidence="3" key="1">
    <citation type="submission" date="2025-08" db="UniProtKB">
        <authorList>
            <consortium name="RefSeq"/>
        </authorList>
    </citation>
    <scope>IDENTIFICATION</scope>
    <source>
        <tissue evidence="3">Total insect</tissue>
    </source>
</reference>
<feature type="compositionally biased region" description="Basic and acidic residues" evidence="1">
    <location>
        <begin position="1"/>
        <end position="22"/>
    </location>
</feature>
<evidence type="ECO:0000313" key="3">
    <source>
        <dbReference type="RefSeq" id="XP_034235200.1"/>
    </source>
</evidence>
<dbReference type="GeneID" id="117641730"/>
<keyword evidence="2" id="KW-1185">Reference proteome</keyword>
<gene>
    <name evidence="3" type="primary">LOC117641730</name>
</gene>
<dbReference type="OrthoDB" id="10678608at2759"/>
<feature type="region of interest" description="Disordered" evidence="1">
    <location>
        <begin position="419"/>
        <end position="447"/>
    </location>
</feature>
<feature type="region of interest" description="Disordered" evidence="1">
    <location>
        <begin position="1"/>
        <end position="27"/>
    </location>
</feature>
<feature type="region of interest" description="Disordered" evidence="1">
    <location>
        <begin position="510"/>
        <end position="556"/>
    </location>
</feature>
<dbReference type="AlphaFoldDB" id="A0A6P8YE73"/>
<evidence type="ECO:0000256" key="1">
    <source>
        <dbReference type="SAM" id="MobiDB-lite"/>
    </source>
</evidence>
<protein>
    <submittedName>
        <fullName evidence="3">Uncharacterized protein LOC117641730 isoform X2</fullName>
    </submittedName>
</protein>
<dbReference type="RefSeq" id="XP_034235200.1">
    <property type="nucleotide sequence ID" value="XM_034379309.1"/>
</dbReference>
<name>A0A6P8YE73_THRPL</name>
<evidence type="ECO:0000313" key="2">
    <source>
        <dbReference type="Proteomes" id="UP000515158"/>
    </source>
</evidence>
<feature type="region of interest" description="Disordered" evidence="1">
    <location>
        <begin position="188"/>
        <end position="267"/>
    </location>
</feature>
<feature type="compositionally biased region" description="Polar residues" evidence="1">
    <location>
        <begin position="247"/>
        <end position="267"/>
    </location>
</feature>
<organism evidence="3">
    <name type="scientific">Thrips palmi</name>
    <name type="common">Melon thrips</name>
    <dbReference type="NCBI Taxonomy" id="161013"/>
    <lineage>
        <taxon>Eukaryota</taxon>
        <taxon>Metazoa</taxon>
        <taxon>Ecdysozoa</taxon>
        <taxon>Arthropoda</taxon>
        <taxon>Hexapoda</taxon>
        <taxon>Insecta</taxon>
        <taxon>Pterygota</taxon>
        <taxon>Neoptera</taxon>
        <taxon>Paraneoptera</taxon>
        <taxon>Thysanoptera</taxon>
        <taxon>Terebrantia</taxon>
        <taxon>Thripoidea</taxon>
        <taxon>Thripidae</taxon>
        <taxon>Thrips</taxon>
    </lineage>
</organism>
<feature type="compositionally biased region" description="Polar residues" evidence="1">
    <location>
        <begin position="519"/>
        <end position="538"/>
    </location>
</feature>
<feature type="compositionally biased region" description="Acidic residues" evidence="1">
    <location>
        <begin position="203"/>
        <end position="214"/>
    </location>
</feature>
<feature type="region of interest" description="Disordered" evidence="1">
    <location>
        <begin position="85"/>
        <end position="135"/>
    </location>
</feature>
<feature type="compositionally biased region" description="Acidic residues" evidence="1">
    <location>
        <begin position="547"/>
        <end position="556"/>
    </location>
</feature>
<dbReference type="Proteomes" id="UP000515158">
    <property type="component" value="Unplaced"/>
</dbReference>
<accession>A0A6P8YE73</accession>
<sequence length="556" mass="60741">MKEKVPSKSKEGRTPLRSDEKKKVLRRKYDKLKGESLEEQFQNIVETSRSDTVSKIIMNKIKESQSPQVLRVKLEPASCCTPVRPSFAKDFDVAPSPMTPPVPKRMRFSKDMEDAPSPEGMGTTLPSPPPPLKTETLFIKDDSGEVEGETTFFDAQDTSIIDSGNGLNLDGLIYEIFVNHPDCPEDKEKDPLTCATPEKDSEATEADIINEPDLLDTSNKSPTSEAEGVTDKATEVSSDIYRADTQPAVSPSTVSVDPAVSSPQNKATEVNSEIYRAHTLPAVSPTISTDLAISSLPNKVTEVNHENVPMDTEAAVSCHEESGNKDTTPKIYQDVPSLAKTSTASQAPYNDKISDKGHLLPAVLPILNISADVMSSSSHGSLLEVFLNEEGFHEDFSLSDSQILDIDAQCDLVNATSLQPSADPISKGPQSEGSQVHKSKSLPVVPAPTENPSVVLSKPALDLDFSVPQAPHLDWMQKAAESRQRLRSITQEISRLNAMVLRARRTLWPRPQQDVERQPASTSATGSSRIQPVTSQIRFQPPHVSDLCDDPEWNIS</sequence>